<name>F3FJ85_PSESX</name>
<sequence>AQQLFAHIGAFIGKLPQLVRDADLPEQANALAAQFEPSSLPQQQRADLQWQAQLAGHRGDHAQTLQGALSNLDTHSLLASADQLISATGGWLIVANRPASAAVPLSLPER</sequence>
<comment type="caution">
    <text evidence="1">The sequence shown here is derived from an EMBL/GenBank/DDBJ whole genome shotgun (WGS) entry which is preliminary data.</text>
</comment>
<accession>F3FJ85</accession>
<dbReference type="PATRIC" id="fig|629262.5.peg.2539"/>
<dbReference type="AlphaFoldDB" id="F3FJ85"/>
<evidence type="ECO:0000313" key="2">
    <source>
        <dbReference type="Proteomes" id="UP000004471"/>
    </source>
</evidence>
<dbReference type="Proteomes" id="UP000004471">
    <property type="component" value="Unassembled WGS sequence"/>
</dbReference>
<evidence type="ECO:0000313" key="1">
    <source>
        <dbReference type="EMBL" id="EGH30271.1"/>
    </source>
</evidence>
<dbReference type="EMBL" id="AEAH01000716">
    <property type="protein sequence ID" value="EGH30271.1"/>
    <property type="molecule type" value="Genomic_DNA"/>
</dbReference>
<protein>
    <submittedName>
        <fullName evidence="1">Insulinase-like:peptidase M16</fullName>
    </submittedName>
</protein>
<dbReference type="HOGENOM" id="CLU_2163830_0_0_6"/>
<proteinExistence type="predicted"/>
<reference evidence="1 2" key="1">
    <citation type="journal article" date="2011" name="PLoS Pathog.">
        <title>Dynamic evolution of pathogenicity revealed by sequencing and comparative genomics of 19 Pseudomonas syringae isolates.</title>
        <authorList>
            <person name="Baltrus D.A."/>
            <person name="Nishimura M.T."/>
            <person name="Romanchuk A."/>
            <person name="Chang J.H."/>
            <person name="Mukhtar M.S."/>
            <person name="Cherkis K."/>
            <person name="Roach J."/>
            <person name="Grant S.R."/>
            <person name="Jones C.D."/>
            <person name="Dangl J.L."/>
        </authorList>
    </citation>
    <scope>NUCLEOTIDE SEQUENCE [LARGE SCALE GENOMIC DNA]</scope>
    <source>
        <strain evidence="2">M301072PT</strain>
    </source>
</reference>
<organism evidence="1 2">
    <name type="scientific">Pseudomonas syringae pv. japonica str. M301072</name>
    <dbReference type="NCBI Taxonomy" id="629262"/>
    <lineage>
        <taxon>Bacteria</taxon>
        <taxon>Pseudomonadati</taxon>
        <taxon>Pseudomonadota</taxon>
        <taxon>Gammaproteobacteria</taxon>
        <taxon>Pseudomonadales</taxon>
        <taxon>Pseudomonadaceae</taxon>
        <taxon>Pseudomonas</taxon>
        <taxon>Pseudomonas syringae</taxon>
    </lineage>
</organism>
<gene>
    <name evidence="1" type="ORF">PSYJA_15352</name>
</gene>
<feature type="non-terminal residue" evidence="1">
    <location>
        <position position="1"/>
    </location>
</feature>